<dbReference type="NCBIfam" id="TIGR04282">
    <property type="entry name" value="glyco_like_cofC"/>
    <property type="match status" value="1"/>
</dbReference>
<dbReference type="EMBL" id="JAWHTF010000001">
    <property type="protein sequence ID" value="MDU8885155.1"/>
    <property type="molecule type" value="Genomic_DNA"/>
</dbReference>
<dbReference type="InterPro" id="IPR029044">
    <property type="entry name" value="Nucleotide-diphossugar_trans"/>
</dbReference>
<comment type="caution">
    <text evidence="1">The sequence shown here is derived from an EMBL/GenBank/DDBJ whole genome shotgun (WGS) entry which is preliminary data.</text>
</comment>
<accession>A0ABU3U414</accession>
<evidence type="ECO:0000313" key="2">
    <source>
        <dbReference type="Proteomes" id="UP001268651"/>
    </source>
</evidence>
<protein>
    <submittedName>
        <fullName evidence="1">TIGR04282 family arsenosugar biosynthesis glycosyltransferase</fullName>
    </submittedName>
</protein>
<gene>
    <name evidence="1" type="ORF">RXV94_03210</name>
</gene>
<keyword evidence="2" id="KW-1185">Reference proteome</keyword>
<dbReference type="Gene3D" id="3.90.550.10">
    <property type="entry name" value="Spore Coat Polysaccharide Biosynthesis Protein SpsA, Chain A"/>
    <property type="match status" value="1"/>
</dbReference>
<dbReference type="RefSeq" id="WP_316661016.1">
    <property type="nucleotide sequence ID" value="NZ_JAWHTF010000001.1"/>
</dbReference>
<dbReference type="PANTHER" id="PTHR36529:SF1">
    <property type="entry name" value="GLYCOSYLTRANSFERASE"/>
    <property type="match status" value="1"/>
</dbReference>
<dbReference type="Pfam" id="PF09837">
    <property type="entry name" value="DUF2064"/>
    <property type="match status" value="1"/>
</dbReference>
<dbReference type="Proteomes" id="UP001268651">
    <property type="component" value="Unassembled WGS sequence"/>
</dbReference>
<proteinExistence type="predicted"/>
<dbReference type="InterPro" id="IPR018641">
    <property type="entry name" value="Trfase_1_rSAM/seldom-assoc"/>
</dbReference>
<name>A0ABU3U414_9FLAO</name>
<evidence type="ECO:0000313" key="1">
    <source>
        <dbReference type="EMBL" id="MDU8885155.1"/>
    </source>
</evidence>
<reference evidence="1 2" key="1">
    <citation type="submission" date="2023-10" db="EMBL/GenBank/DDBJ databases">
        <title>Marimonas sp. nov. isolated from tidal mud flat.</title>
        <authorList>
            <person name="Jaincy N.J."/>
            <person name="Srinivasan S."/>
            <person name="Lee S.-S."/>
        </authorList>
    </citation>
    <scope>NUCLEOTIDE SEQUENCE [LARGE SCALE GENOMIC DNA]</scope>
    <source>
        <strain evidence="1 2">MJ-SS3</strain>
    </source>
</reference>
<organism evidence="1 2">
    <name type="scientific">Gilvirhabdus luticola</name>
    <dbReference type="NCBI Taxonomy" id="3079858"/>
    <lineage>
        <taxon>Bacteria</taxon>
        <taxon>Pseudomonadati</taxon>
        <taxon>Bacteroidota</taxon>
        <taxon>Flavobacteriia</taxon>
        <taxon>Flavobacteriales</taxon>
        <taxon>Flavobacteriaceae</taxon>
        <taxon>Gilvirhabdus</taxon>
    </lineage>
</organism>
<dbReference type="SUPFAM" id="SSF53448">
    <property type="entry name" value="Nucleotide-diphospho-sugar transferases"/>
    <property type="match status" value="1"/>
</dbReference>
<sequence>MNENLLIIFVKNIKLGKVKTRLAKTIGNKAAFEIYKILVDKTEKATEKLPMKKHIYFSDVIIDSKWIGDNKTIQNGSDLGARMKNAFKDGLKKGFKKIVLIGSDLPDIDESIIKKAFKVLNFKDTVFGPAEDGGYYLIGMKQLYTHVFDNKPWSESHLLEATLQELKSNNISFGLTETLNDIDTFEDLKSSSIYKIYSHD</sequence>
<dbReference type="PANTHER" id="PTHR36529">
    <property type="entry name" value="SLL1095 PROTEIN"/>
    <property type="match status" value="1"/>
</dbReference>